<evidence type="ECO:0000256" key="4">
    <source>
        <dbReference type="SAM" id="SignalP"/>
    </source>
</evidence>
<dbReference type="CDD" id="cd19970">
    <property type="entry name" value="PBP1_ABC_sugar_binding-like"/>
    <property type="match status" value="1"/>
</dbReference>
<evidence type="ECO:0000256" key="2">
    <source>
        <dbReference type="ARBA" id="ARBA00007639"/>
    </source>
</evidence>
<reference evidence="6 7" key="1">
    <citation type="submission" date="2024-01" db="EMBL/GenBank/DDBJ databases">
        <title>Unpublished Manusciprt.</title>
        <authorList>
            <person name="Duman M."/>
            <person name="Valdes E.G."/>
            <person name="Ajmi N."/>
            <person name="Altun S."/>
            <person name="Saticioglu I.B."/>
        </authorList>
    </citation>
    <scope>NUCLEOTIDE SEQUENCE [LARGE SCALE GENOMIC DNA]</scope>
    <source>
        <strain evidence="6 7">120P</strain>
    </source>
</reference>
<evidence type="ECO:0000256" key="1">
    <source>
        <dbReference type="ARBA" id="ARBA00004196"/>
    </source>
</evidence>
<sequence length="318" mass="33661">MKLPFAGRLLALAVMSSLSLAMPLSSAMAQEKPKVALVMKSLANEFFLTMEDGAKAYQKEHASEFDLVSNGIKDETDSGNQIRIVEQMIVSGVNALVIAPADSKALVPVVKKAMDAGITVVNIDNRLDPEILKSKNLNVPFVGPDNRKGARLVGEYLAKEKLKAGEEVGIIEGVSTTTNAQQRTAGFKEAMEAAQIKVVSVQSGDWEIAKGNAVAASMLNAHPEIKALLAGNDSMALGAVSAVRAAGKAGQVQVVGYDNINAIKPMLKDGRVLATADQYAAKQAVFGIEAALKMLKGEKPEVDADNVIQTPVELITHK</sequence>
<feature type="chain" id="PRO_5044217876" evidence="4">
    <location>
        <begin position="22"/>
        <end position="318"/>
    </location>
</feature>
<keyword evidence="7" id="KW-1185">Reference proteome</keyword>
<comment type="caution">
    <text evidence="6">The sequence shown here is derived from an EMBL/GenBank/DDBJ whole genome shotgun (WGS) entry which is preliminary data.</text>
</comment>
<dbReference type="GO" id="GO:0030313">
    <property type="term" value="C:cell envelope"/>
    <property type="evidence" value="ECO:0007669"/>
    <property type="project" value="UniProtKB-SubCell"/>
</dbReference>
<evidence type="ECO:0000313" key="7">
    <source>
        <dbReference type="Proteomes" id="UP001307839"/>
    </source>
</evidence>
<comment type="subcellular location">
    <subcellularLocation>
        <location evidence="1">Cell envelope</location>
    </subcellularLocation>
</comment>
<dbReference type="SUPFAM" id="SSF53822">
    <property type="entry name" value="Periplasmic binding protein-like I"/>
    <property type="match status" value="1"/>
</dbReference>
<organism evidence="6 7">
    <name type="scientific">Pseudomonas auratipiscis</name>
    <dbReference type="NCBI Taxonomy" id="3115853"/>
    <lineage>
        <taxon>Bacteria</taxon>
        <taxon>Pseudomonadati</taxon>
        <taxon>Pseudomonadota</taxon>
        <taxon>Gammaproteobacteria</taxon>
        <taxon>Pseudomonadales</taxon>
        <taxon>Pseudomonadaceae</taxon>
        <taxon>Pseudomonas</taxon>
    </lineage>
</organism>
<proteinExistence type="inferred from homology"/>
<accession>A0AB35WRS1</accession>
<protein>
    <submittedName>
        <fullName evidence="6">Sugar ABC transporter substrate-binding protein</fullName>
    </submittedName>
</protein>
<gene>
    <name evidence="6" type="ORF">V0R53_10720</name>
</gene>
<dbReference type="EMBL" id="JAZDQP010000006">
    <property type="protein sequence ID" value="MEE1866865.1"/>
    <property type="molecule type" value="Genomic_DNA"/>
</dbReference>
<dbReference type="Pfam" id="PF13407">
    <property type="entry name" value="Peripla_BP_4"/>
    <property type="match status" value="1"/>
</dbReference>
<keyword evidence="3 4" id="KW-0732">Signal</keyword>
<dbReference type="Proteomes" id="UP001307839">
    <property type="component" value="Unassembled WGS sequence"/>
</dbReference>
<dbReference type="PANTHER" id="PTHR46847:SF1">
    <property type="entry name" value="D-ALLOSE-BINDING PERIPLASMIC PROTEIN-RELATED"/>
    <property type="match status" value="1"/>
</dbReference>
<feature type="signal peptide" evidence="4">
    <location>
        <begin position="1"/>
        <end position="21"/>
    </location>
</feature>
<dbReference type="PANTHER" id="PTHR46847">
    <property type="entry name" value="D-ALLOSE-BINDING PERIPLASMIC PROTEIN-RELATED"/>
    <property type="match status" value="1"/>
</dbReference>
<name>A0AB35WRS1_9PSED</name>
<feature type="domain" description="Periplasmic binding protein" evidence="5">
    <location>
        <begin position="35"/>
        <end position="299"/>
    </location>
</feature>
<dbReference type="GO" id="GO:0055085">
    <property type="term" value="P:transmembrane transport"/>
    <property type="evidence" value="ECO:0007669"/>
    <property type="project" value="UniProtKB-ARBA"/>
</dbReference>
<evidence type="ECO:0000313" key="6">
    <source>
        <dbReference type="EMBL" id="MEE1866865.1"/>
    </source>
</evidence>
<dbReference type="RefSeq" id="WP_136475516.1">
    <property type="nucleotide sequence ID" value="NZ_JAZDCU010000025.1"/>
</dbReference>
<dbReference type="AlphaFoldDB" id="A0AB35WRS1"/>
<dbReference type="Gene3D" id="3.40.50.2300">
    <property type="match status" value="2"/>
</dbReference>
<evidence type="ECO:0000259" key="5">
    <source>
        <dbReference type="Pfam" id="PF13407"/>
    </source>
</evidence>
<dbReference type="GO" id="GO:0030246">
    <property type="term" value="F:carbohydrate binding"/>
    <property type="evidence" value="ECO:0007669"/>
    <property type="project" value="UniProtKB-ARBA"/>
</dbReference>
<dbReference type="InterPro" id="IPR028082">
    <property type="entry name" value="Peripla_BP_I"/>
</dbReference>
<dbReference type="InterPro" id="IPR025997">
    <property type="entry name" value="SBP_2_dom"/>
</dbReference>
<evidence type="ECO:0000256" key="3">
    <source>
        <dbReference type="ARBA" id="ARBA00022729"/>
    </source>
</evidence>
<comment type="similarity">
    <text evidence="2">Belongs to the bacterial solute-binding protein 2 family.</text>
</comment>